<keyword evidence="4" id="KW-0809">Transit peptide</keyword>
<dbReference type="GO" id="GO:0008289">
    <property type="term" value="F:lipid binding"/>
    <property type="evidence" value="ECO:0007669"/>
    <property type="project" value="UniProtKB-KW"/>
</dbReference>
<dbReference type="GO" id="GO:0006744">
    <property type="term" value="P:ubiquinone biosynthetic process"/>
    <property type="evidence" value="ECO:0007669"/>
    <property type="project" value="UniProtKB-KW"/>
</dbReference>
<feature type="domain" description="COQ9 C-terminal" evidence="7">
    <location>
        <begin position="116"/>
        <end position="186"/>
    </location>
</feature>
<keyword evidence="9" id="KW-1185">Reference proteome</keyword>
<evidence type="ECO:0000256" key="2">
    <source>
        <dbReference type="ARBA" id="ARBA00010766"/>
    </source>
</evidence>
<evidence type="ECO:0000256" key="3">
    <source>
        <dbReference type="ARBA" id="ARBA00022688"/>
    </source>
</evidence>
<keyword evidence="5" id="KW-0446">Lipid-binding</keyword>
<dbReference type="OrthoDB" id="7201143at2"/>
<evidence type="ECO:0000256" key="6">
    <source>
        <dbReference type="ARBA" id="ARBA00058104"/>
    </source>
</evidence>
<comment type="similarity">
    <text evidence="2">Belongs to the COQ9 family.</text>
</comment>
<comment type="function">
    <text evidence="6">Membrane-associated protein that warps the membrane surface to access and bind aromatic isoprenes with high specificity, including ubiquinone (CoQ) isoprene intermediates and presents them directly to COQ7, therefore facilitating the COQ7-mediated hydroxylase step. Participates in the biosynthesis of coenzyme Q, also named ubiquinone, an essential lipid-soluble electron transporter for aerobic cellular respiration.</text>
</comment>
<dbReference type="RefSeq" id="WP_085865248.1">
    <property type="nucleotide sequence ID" value="NZ_FWFT01000005.1"/>
</dbReference>
<evidence type="ECO:0000256" key="4">
    <source>
        <dbReference type="ARBA" id="ARBA00022946"/>
    </source>
</evidence>
<gene>
    <name evidence="8" type="ORF">PSJ8397_02854</name>
</gene>
<name>A0A1Y5T2Y7_9RHOB</name>
<dbReference type="NCBIfam" id="TIGR02396">
    <property type="entry name" value="diverge_rpsU"/>
    <property type="match status" value="1"/>
</dbReference>
<dbReference type="PANTHER" id="PTHR21427:SF19">
    <property type="entry name" value="UBIQUINONE BIOSYNTHESIS PROTEIN COQ9, MITOCHONDRIAL"/>
    <property type="match status" value="1"/>
</dbReference>
<dbReference type="PANTHER" id="PTHR21427">
    <property type="entry name" value="UBIQUINONE BIOSYNTHESIS PROTEIN COQ9, MITOCHONDRIAL"/>
    <property type="match status" value="1"/>
</dbReference>
<dbReference type="Proteomes" id="UP000193623">
    <property type="component" value="Unassembled WGS sequence"/>
</dbReference>
<evidence type="ECO:0000256" key="1">
    <source>
        <dbReference type="ARBA" id="ARBA00004749"/>
    </source>
</evidence>
<dbReference type="Pfam" id="PF08511">
    <property type="entry name" value="COQ9"/>
    <property type="match status" value="1"/>
</dbReference>
<evidence type="ECO:0000256" key="5">
    <source>
        <dbReference type="ARBA" id="ARBA00023121"/>
    </source>
</evidence>
<accession>A0A1Y5T2Y7</accession>
<dbReference type="Gene3D" id="1.10.357.10">
    <property type="entry name" value="Tetracycline Repressor, domain 2"/>
    <property type="match status" value="1"/>
</dbReference>
<dbReference type="InterPro" id="IPR013718">
    <property type="entry name" value="COQ9_C"/>
</dbReference>
<comment type="pathway">
    <text evidence="1">Cofactor biosynthesis; ubiquinone biosynthesis.</text>
</comment>
<evidence type="ECO:0000313" key="8">
    <source>
        <dbReference type="EMBL" id="SLN54620.1"/>
    </source>
</evidence>
<dbReference type="AlphaFoldDB" id="A0A1Y5T2Y7"/>
<dbReference type="InterPro" id="IPR012762">
    <property type="entry name" value="Ubiq_biosynth_COQ9"/>
</dbReference>
<evidence type="ECO:0000313" key="9">
    <source>
        <dbReference type="Proteomes" id="UP000193623"/>
    </source>
</evidence>
<dbReference type="EMBL" id="FWFT01000005">
    <property type="protein sequence ID" value="SLN54620.1"/>
    <property type="molecule type" value="Genomic_DNA"/>
</dbReference>
<evidence type="ECO:0000259" key="7">
    <source>
        <dbReference type="Pfam" id="PF08511"/>
    </source>
</evidence>
<organism evidence="8 9">
    <name type="scientific">Pseudooctadecabacter jejudonensis</name>
    <dbReference type="NCBI Taxonomy" id="1391910"/>
    <lineage>
        <taxon>Bacteria</taxon>
        <taxon>Pseudomonadati</taxon>
        <taxon>Pseudomonadota</taxon>
        <taxon>Alphaproteobacteria</taxon>
        <taxon>Rhodobacterales</taxon>
        <taxon>Paracoccaceae</taxon>
        <taxon>Pseudooctadecabacter</taxon>
    </lineage>
</organism>
<proteinExistence type="inferred from homology"/>
<sequence length="230" mass="25180">MTPQTDPRQIELLDAVLPHVAFDGWTEAAFKAGADDSDMTLEAARDACPRGAVDLAVAFHRQGDAAMVAALKDAELAEMRFRDKVANAIWLRLEVAQDKEAVRRGSVLFALPHMAPEGSKLIWETADAIWTALGDTSDDVNWYTKRATLSAVYGSVVLYWLGDDSLDGQATRSFIDRRIENVMQFETFKSAIKSNPLTKPFASVLGQLTSRIKAPGEAPTDVPGRWSRGG</sequence>
<reference evidence="8 9" key="1">
    <citation type="submission" date="2017-03" db="EMBL/GenBank/DDBJ databases">
        <authorList>
            <person name="Afonso C.L."/>
            <person name="Miller P.J."/>
            <person name="Scott M.A."/>
            <person name="Spackman E."/>
            <person name="Goraichik I."/>
            <person name="Dimitrov K.M."/>
            <person name="Suarez D.L."/>
            <person name="Swayne D.E."/>
        </authorList>
    </citation>
    <scope>NUCLEOTIDE SEQUENCE [LARGE SCALE GENOMIC DNA]</scope>
    <source>
        <strain evidence="8 9">CECT 8397</strain>
    </source>
</reference>
<keyword evidence="3" id="KW-0831">Ubiquinone biosynthesis</keyword>
<protein>
    <recommendedName>
        <fullName evidence="7">COQ9 C-terminal domain-containing protein</fullName>
    </recommendedName>
</protein>